<protein>
    <submittedName>
        <fullName evidence="2">Uncharacterized protein</fullName>
    </submittedName>
</protein>
<dbReference type="Proteomes" id="UP000503840">
    <property type="component" value="Unassembled WGS sequence"/>
</dbReference>
<gene>
    <name evidence="2" type="ORF">DSM101010T_35980</name>
</gene>
<dbReference type="AlphaFoldDB" id="A0A7J0BND9"/>
<feature type="compositionally biased region" description="Polar residues" evidence="1">
    <location>
        <begin position="154"/>
        <end position="171"/>
    </location>
</feature>
<evidence type="ECO:0000256" key="1">
    <source>
        <dbReference type="SAM" id="MobiDB-lite"/>
    </source>
</evidence>
<feature type="region of interest" description="Disordered" evidence="1">
    <location>
        <begin position="123"/>
        <end position="181"/>
    </location>
</feature>
<organism evidence="2 3">
    <name type="scientific">Desulfovibrio subterraneus</name>
    <dbReference type="NCBI Taxonomy" id="2718620"/>
    <lineage>
        <taxon>Bacteria</taxon>
        <taxon>Pseudomonadati</taxon>
        <taxon>Thermodesulfobacteriota</taxon>
        <taxon>Desulfovibrionia</taxon>
        <taxon>Desulfovibrionales</taxon>
        <taxon>Desulfovibrionaceae</taxon>
        <taxon>Desulfovibrio</taxon>
    </lineage>
</organism>
<evidence type="ECO:0000313" key="2">
    <source>
        <dbReference type="EMBL" id="GFM35233.1"/>
    </source>
</evidence>
<comment type="caution">
    <text evidence="2">The sequence shown here is derived from an EMBL/GenBank/DDBJ whole genome shotgun (WGS) entry which is preliminary data.</text>
</comment>
<name>A0A7J0BND9_9BACT</name>
<sequence>MMPSKVQGIITHLTFSMQPDTIETMNTLEKLDLPWEVITLIGADKIPATKLHLYNAILYGIAERYKRHGLEWIKTHAHEIRTQICAAARYAGEDLCGTLHGCGWEEACAEAESLLADDIRPAADATTPDQHSDGQPARQPSDQPDELPNERANESANDPTDNPASYPTNDPANDPADKSPE</sequence>
<proteinExistence type="predicted"/>
<dbReference type="EMBL" id="BLVO01000016">
    <property type="protein sequence ID" value="GFM35233.1"/>
    <property type="molecule type" value="Genomic_DNA"/>
</dbReference>
<evidence type="ECO:0000313" key="3">
    <source>
        <dbReference type="Proteomes" id="UP000503840"/>
    </source>
</evidence>
<reference evidence="2 3" key="1">
    <citation type="submission" date="2020-05" db="EMBL/GenBank/DDBJ databases">
        <title>Draft genome sequence of Desulfovibrio sp. strain HN2T.</title>
        <authorList>
            <person name="Ueno A."/>
            <person name="Tamazawa S."/>
            <person name="Tamamura S."/>
            <person name="Murakami T."/>
            <person name="Kiyama T."/>
            <person name="Inomata H."/>
            <person name="Amano Y."/>
            <person name="Miyakawa K."/>
            <person name="Tamaki H."/>
            <person name="Naganuma T."/>
            <person name="Kaneko K."/>
        </authorList>
    </citation>
    <scope>NUCLEOTIDE SEQUENCE [LARGE SCALE GENOMIC DNA]</scope>
    <source>
        <strain evidence="2 3">HN2</strain>
    </source>
</reference>
<keyword evidence="3" id="KW-1185">Reference proteome</keyword>
<accession>A0A7J0BND9</accession>